<reference evidence="2" key="1">
    <citation type="submission" date="2022-01" db="EMBL/GenBank/DDBJ databases">
        <title>Comparative genomics reveals a dynamic genome evolution in the ectomycorrhizal milk-cap (Lactarius) mushrooms.</title>
        <authorList>
            <consortium name="DOE Joint Genome Institute"/>
            <person name="Lebreton A."/>
            <person name="Tang N."/>
            <person name="Kuo A."/>
            <person name="LaButti K."/>
            <person name="Drula E."/>
            <person name="Barry K."/>
            <person name="Clum A."/>
            <person name="Lipzen A."/>
            <person name="Mousain D."/>
            <person name="Ng V."/>
            <person name="Wang R."/>
            <person name="Wang X."/>
            <person name="Dai Y."/>
            <person name="Henrissat B."/>
            <person name="Grigoriev I.V."/>
            <person name="Guerin-Laguette A."/>
            <person name="Yu F."/>
            <person name="Martin F.M."/>
        </authorList>
    </citation>
    <scope>NUCLEOTIDE SEQUENCE</scope>
    <source>
        <strain evidence="2">QP</strain>
    </source>
</reference>
<feature type="compositionally biased region" description="Basic residues" evidence="1">
    <location>
        <begin position="81"/>
        <end position="101"/>
    </location>
</feature>
<dbReference type="EMBL" id="JAKELL010000064">
    <property type="protein sequence ID" value="KAH8985374.1"/>
    <property type="molecule type" value="Genomic_DNA"/>
</dbReference>
<comment type="caution">
    <text evidence="2">The sequence shown here is derived from an EMBL/GenBank/DDBJ whole genome shotgun (WGS) entry which is preliminary data.</text>
</comment>
<gene>
    <name evidence="2" type="ORF">EDB92DRAFT_1365686</name>
</gene>
<sequence>MESMSDDPGRPSWGGGGRTGEGGKTEVTPTGTSPMTRERKRGTCEGLGLGGKKRRDVDVPRPKVPSRGGGGRTRRGEKDRGRSHRYLRHVLRTWAGKKKKQTEREREGTWTYRGPWSKAVPAAAPGKGMKGMRRRQGRARGRLEPSSERTHALSTKPSESA</sequence>
<protein>
    <submittedName>
        <fullName evidence="2">Uncharacterized protein</fullName>
    </submittedName>
</protein>
<proteinExistence type="predicted"/>
<feature type="compositionally biased region" description="Basic residues" evidence="1">
    <location>
        <begin position="130"/>
        <end position="140"/>
    </location>
</feature>
<evidence type="ECO:0000313" key="3">
    <source>
        <dbReference type="Proteomes" id="UP001201163"/>
    </source>
</evidence>
<evidence type="ECO:0000256" key="1">
    <source>
        <dbReference type="SAM" id="MobiDB-lite"/>
    </source>
</evidence>
<organism evidence="2 3">
    <name type="scientific">Lactarius akahatsu</name>
    <dbReference type="NCBI Taxonomy" id="416441"/>
    <lineage>
        <taxon>Eukaryota</taxon>
        <taxon>Fungi</taxon>
        <taxon>Dikarya</taxon>
        <taxon>Basidiomycota</taxon>
        <taxon>Agaricomycotina</taxon>
        <taxon>Agaricomycetes</taxon>
        <taxon>Russulales</taxon>
        <taxon>Russulaceae</taxon>
        <taxon>Lactarius</taxon>
    </lineage>
</organism>
<dbReference type="AlphaFoldDB" id="A0AAD4L9C9"/>
<feature type="compositionally biased region" description="Basic and acidic residues" evidence="1">
    <location>
        <begin position="141"/>
        <end position="151"/>
    </location>
</feature>
<feature type="compositionally biased region" description="Gly residues" evidence="1">
    <location>
        <begin position="12"/>
        <end position="22"/>
    </location>
</feature>
<evidence type="ECO:0000313" key="2">
    <source>
        <dbReference type="EMBL" id="KAH8985374.1"/>
    </source>
</evidence>
<dbReference type="Proteomes" id="UP001201163">
    <property type="component" value="Unassembled WGS sequence"/>
</dbReference>
<keyword evidence="3" id="KW-1185">Reference proteome</keyword>
<feature type="region of interest" description="Disordered" evidence="1">
    <location>
        <begin position="1"/>
        <end position="161"/>
    </location>
</feature>
<feature type="compositionally biased region" description="Polar residues" evidence="1">
    <location>
        <begin position="152"/>
        <end position="161"/>
    </location>
</feature>
<accession>A0AAD4L9C9</accession>
<name>A0AAD4L9C9_9AGAM</name>